<dbReference type="InterPro" id="IPR022486">
    <property type="entry name" value="PPK2_PA0141"/>
</dbReference>
<dbReference type="GO" id="GO:0006793">
    <property type="term" value="P:phosphorus metabolic process"/>
    <property type="evidence" value="ECO:0007669"/>
    <property type="project" value="InterPro"/>
</dbReference>
<dbReference type="AlphaFoldDB" id="A0A1H2R479"/>
<dbReference type="EC" id="2.7.4.-" evidence="4"/>
<dbReference type="EMBL" id="FNNA01000001">
    <property type="protein sequence ID" value="SDW13694.1"/>
    <property type="molecule type" value="Genomic_DNA"/>
</dbReference>
<dbReference type="PANTHER" id="PTHR34383">
    <property type="entry name" value="POLYPHOSPHATE:AMP PHOSPHOTRANSFERASE-RELATED"/>
    <property type="match status" value="1"/>
</dbReference>
<keyword evidence="8" id="KW-1185">Reference proteome</keyword>
<dbReference type="InterPro" id="IPR027417">
    <property type="entry name" value="P-loop_NTPase"/>
</dbReference>
<accession>A0A1H2R479</accession>
<keyword evidence="3 4" id="KW-0418">Kinase</keyword>
<dbReference type="Gene3D" id="3.40.50.300">
    <property type="entry name" value="P-loop containing nucleotide triphosphate hydrolases"/>
    <property type="match status" value="1"/>
</dbReference>
<feature type="region of interest" description="Disordered" evidence="5">
    <location>
        <begin position="1"/>
        <end position="67"/>
    </location>
</feature>
<organism evidence="7 8">
    <name type="scientific">Paracoccus sanguinis</name>
    <dbReference type="NCBI Taxonomy" id="1545044"/>
    <lineage>
        <taxon>Bacteria</taxon>
        <taxon>Pseudomonadati</taxon>
        <taxon>Pseudomonadota</taxon>
        <taxon>Alphaproteobacteria</taxon>
        <taxon>Rhodobacterales</taxon>
        <taxon>Paracoccaceae</taxon>
        <taxon>Paracoccus</taxon>
    </lineage>
</organism>
<gene>
    <name evidence="7" type="ORF">SAMN05444276_101203</name>
</gene>
<feature type="domain" description="Polyphosphate kinase-2-related" evidence="6">
    <location>
        <begin position="111"/>
        <end position="334"/>
    </location>
</feature>
<evidence type="ECO:0000256" key="3">
    <source>
        <dbReference type="ARBA" id="ARBA00022777"/>
    </source>
</evidence>
<keyword evidence="2 4" id="KW-0808">Transferase</keyword>
<dbReference type="SUPFAM" id="SSF52540">
    <property type="entry name" value="P-loop containing nucleoside triphosphate hydrolases"/>
    <property type="match status" value="1"/>
</dbReference>
<reference evidence="8" key="1">
    <citation type="submission" date="2016-10" db="EMBL/GenBank/DDBJ databases">
        <authorList>
            <person name="Varghese N."/>
            <person name="Submissions S."/>
        </authorList>
    </citation>
    <scope>NUCLEOTIDE SEQUENCE [LARGE SCALE GENOMIC DNA]</scope>
    <source>
        <strain evidence="8">DSM 29303</strain>
    </source>
</reference>
<comment type="function">
    <text evidence="4">Uses inorganic polyphosphate (polyP) as a donor to convert GDP to GTP or ADP to ATP.</text>
</comment>
<dbReference type="InterPro" id="IPR022488">
    <property type="entry name" value="PPK2-related"/>
</dbReference>
<evidence type="ECO:0000313" key="7">
    <source>
        <dbReference type="EMBL" id="SDW13694.1"/>
    </source>
</evidence>
<dbReference type="RefSeq" id="WP_197055297.1">
    <property type="nucleotide sequence ID" value="NZ_FNNA01000001.1"/>
</dbReference>
<dbReference type="Proteomes" id="UP000182944">
    <property type="component" value="Unassembled WGS sequence"/>
</dbReference>
<evidence type="ECO:0000256" key="2">
    <source>
        <dbReference type="ARBA" id="ARBA00022679"/>
    </source>
</evidence>
<evidence type="ECO:0000313" key="8">
    <source>
        <dbReference type="Proteomes" id="UP000182944"/>
    </source>
</evidence>
<comment type="similarity">
    <text evidence="1 4">Belongs to the polyphosphate kinase 2 (PPK2) family. Class I subfamily.</text>
</comment>
<dbReference type="Pfam" id="PF03976">
    <property type="entry name" value="PPK2"/>
    <property type="match status" value="1"/>
</dbReference>
<dbReference type="NCBIfam" id="TIGR03707">
    <property type="entry name" value="PPK2_P_aer"/>
    <property type="match status" value="1"/>
</dbReference>
<name>A0A1H2R479_9RHOB</name>
<evidence type="ECO:0000259" key="6">
    <source>
        <dbReference type="Pfam" id="PF03976"/>
    </source>
</evidence>
<evidence type="ECO:0000256" key="4">
    <source>
        <dbReference type="RuleBase" id="RU369062"/>
    </source>
</evidence>
<dbReference type="GO" id="GO:0008976">
    <property type="term" value="F:polyphosphate kinase activity"/>
    <property type="evidence" value="ECO:0007669"/>
    <property type="project" value="UniProtKB-UniRule"/>
</dbReference>
<feature type="compositionally biased region" description="Basic and acidic residues" evidence="5">
    <location>
        <begin position="11"/>
        <end position="55"/>
    </location>
</feature>
<comment type="subunit">
    <text evidence="4">Homotetramer.</text>
</comment>
<dbReference type="STRING" id="1545044.SAMN05444276_101203"/>
<evidence type="ECO:0000256" key="5">
    <source>
        <dbReference type="SAM" id="MobiDB-lite"/>
    </source>
</evidence>
<evidence type="ECO:0000256" key="1">
    <source>
        <dbReference type="ARBA" id="ARBA00009924"/>
    </source>
</evidence>
<protein>
    <recommendedName>
        <fullName evidence="4">ADP/GDP-polyphosphate phosphotransferase</fullName>
        <ecNumber evidence="4">2.7.4.-</ecNumber>
    </recommendedName>
    <alternativeName>
        <fullName evidence="4">Polyphosphate kinase PPK2</fullName>
    </alternativeName>
</protein>
<dbReference type="PANTHER" id="PTHR34383:SF1">
    <property type="entry name" value="ADP-POLYPHOSPHATE PHOSPHOTRANSFERASE"/>
    <property type="match status" value="1"/>
</dbReference>
<proteinExistence type="inferred from homology"/>
<sequence length="355" mass="39382">MADSAAPKSAKTGEKPGDKTGDKTDPRAGAKAARTDGKAGAKSESKGDGKGDGKPGESGAKAARPTPEIPFVGEISEYFHKGAPPEVRRAIEAAGKKDILDPDYPYRAELPKADYEAHGEILQVELVKMLRDIISTDKRLVVLFEGRDAAGKGGTIEVVRQNLNPRSAYIVALPKPNEREAKQWYFQRYVAQMPGAGEIALFDRSWYNRGVVEKVFGFASDAQRAHFFRQLPDYEKLLVEDGVILVKLWLNVGRAEQLRRFLAREQDPLKQWKLSWIDVEGLAKWDEYTVAIRETLSLTHTPVAPWTVIRSDDKRRARIAAIQTVLHRVDYAGKDLSLIGTPDPLIVGGPEMLVR</sequence>